<dbReference type="SUPFAM" id="SSF48403">
    <property type="entry name" value="Ankyrin repeat"/>
    <property type="match status" value="1"/>
</dbReference>
<gene>
    <name evidence="3" type="ORF">LTR69_009320</name>
</gene>
<reference evidence="3 4" key="1">
    <citation type="submission" date="2023-08" db="EMBL/GenBank/DDBJ databases">
        <title>Black Yeasts Isolated from many extreme environments.</title>
        <authorList>
            <person name="Coleine C."/>
            <person name="Stajich J.E."/>
            <person name="Selbmann L."/>
        </authorList>
    </citation>
    <scope>NUCLEOTIDE SEQUENCE [LARGE SCALE GENOMIC DNA]</scope>
    <source>
        <strain evidence="3 4">CCFEE 6328</strain>
    </source>
</reference>
<evidence type="ECO:0000259" key="2">
    <source>
        <dbReference type="Pfam" id="PF14420"/>
    </source>
</evidence>
<keyword evidence="1" id="KW-0040">ANK repeat</keyword>
<sequence length="691" mass="78048">MTSTREHVLLFDNGESLAKSKKRRTTDADWIGYKSKLRRLYIDEKKSKKQVVQIMRHEDELNITEKQIKYWFETKWKISKNRPRNSRAMLEPMNTDLVNVHRLPSLLSAPSASGEASRSAFGLMPMVQQDQATDMSGMLLLHPAVELLSTIDTGNPAPGLYSPSVPGTVPGDGFQPGIGAWGDFEFSSTSKKAFHHHLPRTQSSSAMADFGQAMDKPLPNATLRRQCGASASCPKDLASSQPPVIDPETIIHPLQVIRARVSTGFNEVDNSLVLEHSGQFYQELQGALTSDWLRNALDAILLSAYRGAEKKLGSLQGPWHAGIANTPDRDDQLQYMSTDNVNRTFLGKAYSTLKVRPRSVRPDGDIFRAELYRAFGSREKGRRETTEKVIITYYPKSGWCQTGVSDTIDQTFCTGLGTHVAPTIKTFNVVPWDAEIITLVKNDDLSGVRRLFETGKASPTDVTPLGHSLLSYAIYGGASELFHLLLRGGADLQHCDSHYISNKKGLRQGQKERQGTDPVLIRSFSRWQHHYRLKIPQVERGRAKCSRYSGKRGNSFCALVRSLCMPPSDAEKQWKEKRGLDLRPRGHCKRKSRWQEHEDADLMDEAQRSEPEDMYWHRWIFDFKKQDYFVALYNDCHEDRNHEEADHDTLYPKLVLLLEVGCDPNVRDKDGLTPSEYVRGTTPMAHMGRSA</sequence>
<dbReference type="InterPro" id="IPR025676">
    <property type="entry name" value="Clr5_dom"/>
</dbReference>
<feature type="repeat" description="ANK" evidence="1">
    <location>
        <begin position="465"/>
        <end position="497"/>
    </location>
</feature>
<dbReference type="InterPro" id="IPR002110">
    <property type="entry name" value="Ankyrin_rpt"/>
</dbReference>
<evidence type="ECO:0000313" key="3">
    <source>
        <dbReference type="EMBL" id="KAK5053675.1"/>
    </source>
</evidence>
<evidence type="ECO:0000256" key="1">
    <source>
        <dbReference type="PROSITE-ProRule" id="PRU00023"/>
    </source>
</evidence>
<feature type="domain" description="Clr5" evidence="2">
    <location>
        <begin position="27"/>
        <end position="80"/>
    </location>
</feature>
<dbReference type="InterPro" id="IPR036770">
    <property type="entry name" value="Ankyrin_rpt-contain_sf"/>
</dbReference>
<dbReference type="PROSITE" id="PS50088">
    <property type="entry name" value="ANK_REPEAT"/>
    <property type="match status" value="1"/>
</dbReference>
<dbReference type="Proteomes" id="UP001345691">
    <property type="component" value="Unassembled WGS sequence"/>
</dbReference>
<keyword evidence="4" id="KW-1185">Reference proteome</keyword>
<comment type="caution">
    <text evidence="3">The sequence shown here is derived from an EMBL/GenBank/DDBJ whole genome shotgun (WGS) entry which is preliminary data.</text>
</comment>
<dbReference type="Gene3D" id="1.25.40.20">
    <property type="entry name" value="Ankyrin repeat-containing domain"/>
    <property type="match status" value="1"/>
</dbReference>
<organism evidence="3 4">
    <name type="scientific">Exophiala sideris</name>
    <dbReference type="NCBI Taxonomy" id="1016849"/>
    <lineage>
        <taxon>Eukaryota</taxon>
        <taxon>Fungi</taxon>
        <taxon>Dikarya</taxon>
        <taxon>Ascomycota</taxon>
        <taxon>Pezizomycotina</taxon>
        <taxon>Eurotiomycetes</taxon>
        <taxon>Chaetothyriomycetidae</taxon>
        <taxon>Chaetothyriales</taxon>
        <taxon>Herpotrichiellaceae</taxon>
        <taxon>Exophiala</taxon>
    </lineage>
</organism>
<evidence type="ECO:0000313" key="4">
    <source>
        <dbReference type="Proteomes" id="UP001345691"/>
    </source>
</evidence>
<proteinExistence type="predicted"/>
<dbReference type="Pfam" id="PF14420">
    <property type="entry name" value="Clr5"/>
    <property type="match status" value="1"/>
</dbReference>
<dbReference type="EMBL" id="JAVRRF010000025">
    <property type="protein sequence ID" value="KAK5053675.1"/>
    <property type="molecule type" value="Genomic_DNA"/>
</dbReference>
<name>A0ABR0J1B2_9EURO</name>
<protein>
    <recommendedName>
        <fullName evidence="2">Clr5 domain-containing protein</fullName>
    </recommendedName>
</protein>
<accession>A0ABR0J1B2</accession>